<keyword evidence="3" id="KW-1185">Reference proteome</keyword>
<name>A0A9N9C7J3_9GLOM</name>
<dbReference type="Proteomes" id="UP000789831">
    <property type="component" value="Unassembled WGS sequence"/>
</dbReference>
<accession>A0A9N9C7J3</accession>
<evidence type="ECO:0000313" key="3">
    <source>
        <dbReference type="Proteomes" id="UP000789831"/>
    </source>
</evidence>
<comment type="caution">
    <text evidence="2">The sequence shown here is derived from an EMBL/GenBank/DDBJ whole genome shotgun (WGS) entry which is preliminary data.</text>
</comment>
<dbReference type="SMART" id="SM00671">
    <property type="entry name" value="SEL1"/>
    <property type="match status" value="7"/>
</dbReference>
<dbReference type="AlphaFoldDB" id="A0A9N9C7J3"/>
<dbReference type="Pfam" id="PF08238">
    <property type="entry name" value="Sel1"/>
    <property type="match status" value="7"/>
</dbReference>
<sequence>LLGFLNEKGIGAPLSPEHAFQIYLTAAQNGDIYGQSLVGQCYQLGQGTPQNIYQAIQWLHKAAKAGLPNAQYLLAFCFFDPQNEFQSYGYAFSFLEQAAKRGKREAQNWLGFFYLQGLGTKQRLKLSHYWFMKSALAGDRDGQLGLARFYRIILRDNRTSFSWLVRAAQGNNPNAHFFLGTYYYYGRGTVRNLRKAFYWISKAISASGQQRQKDKQQCQDYRDGLYLRSSALEFLGMSYERGQQAPRDVHKAVMIYRRAIAASGGVEGHRSMLNLCRIFRNDWY</sequence>
<dbReference type="InterPro" id="IPR011990">
    <property type="entry name" value="TPR-like_helical_dom_sf"/>
</dbReference>
<dbReference type="InterPro" id="IPR050767">
    <property type="entry name" value="Sel1_AlgK"/>
</dbReference>
<dbReference type="PANTHER" id="PTHR11102">
    <property type="entry name" value="SEL-1-LIKE PROTEIN"/>
    <property type="match status" value="1"/>
</dbReference>
<dbReference type="EMBL" id="CAJVPL010001873">
    <property type="protein sequence ID" value="CAG8590942.1"/>
    <property type="molecule type" value="Genomic_DNA"/>
</dbReference>
<dbReference type="PANTHER" id="PTHR11102:SF160">
    <property type="entry name" value="ERAD-ASSOCIATED E3 UBIQUITIN-PROTEIN LIGASE COMPONENT HRD3"/>
    <property type="match status" value="1"/>
</dbReference>
<dbReference type="Gene3D" id="1.25.40.10">
    <property type="entry name" value="Tetratricopeptide repeat domain"/>
    <property type="match status" value="2"/>
</dbReference>
<dbReference type="InterPro" id="IPR006597">
    <property type="entry name" value="Sel1-like"/>
</dbReference>
<dbReference type="SUPFAM" id="SSF81901">
    <property type="entry name" value="HCP-like"/>
    <property type="match status" value="2"/>
</dbReference>
<reference evidence="2" key="1">
    <citation type="submission" date="2021-06" db="EMBL/GenBank/DDBJ databases">
        <authorList>
            <person name="Kallberg Y."/>
            <person name="Tangrot J."/>
            <person name="Rosling A."/>
        </authorList>
    </citation>
    <scope>NUCLEOTIDE SEQUENCE</scope>
    <source>
        <strain evidence="2">MT106</strain>
    </source>
</reference>
<proteinExistence type="inferred from homology"/>
<evidence type="ECO:0000256" key="1">
    <source>
        <dbReference type="ARBA" id="ARBA00038101"/>
    </source>
</evidence>
<organism evidence="2 3">
    <name type="scientific">Ambispora gerdemannii</name>
    <dbReference type="NCBI Taxonomy" id="144530"/>
    <lineage>
        <taxon>Eukaryota</taxon>
        <taxon>Fungi</taxon>
        <taxon>Fungi incertae sedis</taxon>
        <taxon>Mucoromycota</taxon>
        <taxon>Glomeromycotina</taxon>
        <taxon>Glomeromycetes</taxon>
        <taxon>Archaeosporales</taxon>
        <taxon>Ambisporaceae</taxon>
        <taxon>Ambispora</taxon>
    </lineage>
</organism>
<dbReference type="OrthoDB" id="272077at2759"/>
<feature type="non-terminal residue" evidence="2">
    <location>
        <position position="1"/>
    </location>
</feature>
<gene>
    <name evidence="2" type="ORF">AGERDE_LOCUS8603</name>
</gene>
<comment type="similarity">
    <text evidence="1">Belongs to the sel-1 family.</text>
</comment>
<evidence type="ECO:0000313" key="2">
    <source>
        <dbReference type="EMBL" id="CAG8590942.1"/>
    </source>
</evidence>
<protein>
    <submittedName>
        <fullName evidence="2">8216_t:CDS:1</fullName>
    </submittedName>
</protein>